<organism evidence="6 7">
    <name type="scientific">Mycobacterium branderi</name>
    <dbReference type="NCBI Taxonomy" id="43348"/>
    <lineage>
        <taxon>Bacteria</taxon>
        <taxon>Bacillati</taxon>
        <taxon>Actinomycetota</taxon>
        <taxon>Actinomycetes</taxon>
        <taxon>Mycobacteriales</taxon>
        <taxon>Mycobacteriaceae</taxon>
        <taxon>Mycobacterium</taxon>
    </lineage>
</organism>
<keyword evidence="7" id="KW-1185">Reference proteome</keyword>
<evidence type="ECO:0000256" key="3">
    <source>
        <dbReference type="RuleBase" id="RU000363"/>
    </source>
</evidence>
<evidence type="ECO:0000256" key="1">
    <source>
        <dbReference type="ARBA" id="ARBA00006484"/>
    </source>
</evidence>
<sequence>MTALLDGRVAVVTGAGRGIGASIARLLAGEGARVVVNDLGASVDGVGGDDSPAASVVKEIRESGGEAVANLNDIADFDKAGELVTQAIDTYGKLDVVVNVAGILRDKMIFNMAPEDWDAVIRVHLRGAFNLTRHSSSYWRGLRRPDGHFRLIHFTSGSGLHGAAGQPNYAAAKMGVVGLTYSCAHALQKYGVTTNAISPAATTRMGASVPADRQASRPSAMQQGSDEMSPDNVAPAVAYLASERSDWCNGQVLLAAGYQIGLFNVPQVIREIVSPGPWDLPTAFHMIEAAFRPVAQENRIPALGIGRANDGAAEPSAAAQAR</sequence>
<feature type="compositionally biased region" description="Polar residues" evidence="4">
    <location>
        <begin position="216"/>
        <end position="226"/>
    </location>
</feature>
<evidence type="ECO:0000259" key="5">
    <source>
        <dbReference type="SMART" id="SM00822"/>
    </source>
</evidence>
<evidence type="ECO:0000256" key="4">
    <source>
        <dbReference type="SAM" id="MobiDB-lite"/>
    </source>
</evidence>
<dbReference type="PANTHER" id="PTHR45024:SF2">
    <property type="entry name" value="SCP2 DOMAIN-CONTAINING PROTEIN"/>
    <property type="match status" value="1"/>
</dbReference>
<evidence type="ECO:0000313" key="6">
    <source>
        <dbReference type="EMBL" id="BBZ15476.1"/>
    </source>
</evidence>
<dbReference type="PRINTS" id="PR00080">
    <property type="entry name" value="SDRFAMILY"/>
</dbReference>
<accession>A0ABN6BCK0</accession>
<comment type="similarity">
    <text evidence="1 3">Belongs to the short-chain dehydrogenases/reductases (SDR) family.</text>
</comment>
<dbReference type="SUPFAM" id="SSF51735">
    <property type="entry name" value="NAD(P)-binding Rossmann-fold domains"/>
    <property type="match status" value="1"/>
</dbReference>
<dbReference type="Pfam" id="PF00106">
    <property type="entry name" value="adh_short"/>
    <property type="match status" value="1"/>
</dbReference>
<dbReference type="PANTHER" id="PTHR45024">
    <property type="entry name" value="DEHYDROGENASES, SHORT CHAIN"/>
    <property type="match status" value="1"/>
</dbReference>
<dbReference type="InterPro" id="IPR036291">
    <property type="entry name" value="NAD(P)-bd_dom_sf"/>
</dbReference>
<dbReference type="Gene3D" id="3.40.50.720">
    <property type="entry name" value="NAD(P)-binding Rossmann-like Domain"/>
    <property type="match status" value="1"/>
</dbReference>
<feature type="region of interest" description="Disordered" evidence="4">
    <location>
        <begin position="207"/>
        <end position="230"/>
    </location>
</feature>
<name>A0ABN6BCK0_9MYCO</name>
<keyword evidence="2" id="KW-0560">Oxidoreductase</keyword>
<dbReference type="SMART" id="SM00822">
    <property type="entry name" value="PKS_KR"/>
    <property type="match status" value="1"/>
</dbReference>
<keyword evidence="6" id="KW-0614">Plasmid</keyword>
<proteinExistence type="inferred from homology"/>
<dbReference type="InterPro" id="IPR057326">
    <property type="entry name" value="KR_dom"/>
</dbReference>
<gene>
    <name evidence="6" type="ORF">MBRA_56710</name>
</gene>
<evidence type="ECO:0000256" key="2">
    <source>
        <dbReference type="ARBA" id="ARBA00023002"/>
    </source>
</evidence>
<feature type="domain" description="Ketoreductase" evidence="5">
    <location>
        <begin position="8"/>
        <end position="200"/>
    </location>
</feature>
<dbReference type="PRINTS" id="PR00081">
    <property type="entry name" value="GDHRDH"/>
</dbReference>
<dbReference type="Proteomes" id="UP000467379">
    <property type="component" value="Plasmid pJCM12687"/>
</dbReference>
<geneLocation type="plasmid" evidence="6 7">
    <name>pJCM12687</name>
</geneLocation>
<dbReference type="RefSeq" id="WP_232080456.1">
    <property type="nucleotide sequence ID" value="NZ_AP022607.1"/>
</dbReference>
<evidence type="ECO:0000313" key="7">
    <source>
        <dbReference type="Proteomes" id="UP000467379"/>
    </source>
</evidence>
<dbReference type="InterPro" id="IPR051687">
    <property type="entry name" value="Peroxisomal_Beta-Oxidation"/>
</dbReference>
<protein>
    <submittedName>
        <fullName evidence="6">3-hydroxyacyl-CoA dehydrogenase</fullName>
    </submittedName>
</protein>
<dbReference type="EMBL" id="AP022607">
    <property type="protein sequence ID" value="BBZ15476.1"/>
    <property type="molecule type" value="Genomic_DNA"/>
</dbReference>
<dbReference type="InterPro" id="IPR002347">
    <property type="entry name" value="SDR_fam"/>
</dbReference>
<reference evidence="6 7" key="1">
    <citation type="journal article" date="2019" name="Emerg. Microbes Infect.">
        <title>Comprehensive subspecies identification of 175 nontuberculous mycobacteria species based on 7547 genomic profiles.</title>
        <authorList>
            <person name="Matsumoto Y."/>
            <person name="Kinjo T."/>
            <person name="Motooka D."/>
            <person name="Nabeya D."/>
            <person name="Jung N."/>
            <person name="Uechi K."/>
            <person name="Horii T."/>
            <person name="Iida T."/>
            <person name="Fujita J."/>
            <person name="Nakamura S."/>
        </authorList>
    </citation>
    <scope>NUCLEOTIDE SEQUENCE [LARGE SCALE GENOMIC DNA]</scope>
    <source>
        <strain evidence="6 7">JCM 12687</strain>
        <plasmid evidence="6">pJCM12687</plasmid>
    </source>
</reference>